<gene>
    <name evidence="1" type="ORF">MUO15_15225</name>
</gene>
<organism evidence="1 2">
    <name type="scientific">Halobacillus amylolyticus</name>
    <dbReference type="NCBI Taxonomy" id="2932259"/>
    <lineage>
        <taxon>Bacteria</taxon>
        <taxon>Bacillati</taxon>
        <taxon>Bacillota</taxon>
        <taxon>Bacilli</taxon>
        <taxon>Bacillales</taxon>
        <taxon>Bacillaceae</taxon>
        <taxon>Halobacillus</taxon>
    </lineage>
</organism>
<name>A0ABY4H7V6_9BACI</name>
<protein>
    <submittedName>
        <fullName evidence="1">Uncharacterized protein</fullName>
    </submittedName>
</protein>
<dbReference type="RefSeq" id="WP_245030438.1">
    <property type="nucleotide sequence ID" value="NZ_CP095075.1"/>
</dbReference>
<evidence type="ECO:0000313" key="1">
    <source>
        <dbReference type="EMBL" id="UOR10945.1"/>
    </source>
</evidence>
<dbReference type="Proteomes" id="UP000830326">
    <property type="component" value="Chromosome"/>
</dbReference>
<proteinExistence type="predicted"/>
<keyword evidence="2" id="KW-1185">Reference proteome</keyword>
<sequence>MNNVKPIFPVTDEFLELVDLLSQHSGSTDNLVIPQIMTVLNRVYAQGVTEGYQKAVKRRK</sequence>
<dbReference type="EMBL" id="CP095075">
    <property type="protein sequence ID" value="UOR10945.1"/>
    <property type="molecule type" value="Genomic_DNA"/>
</dbReference>
<accession>A0ABY4H7V6</accession>
<reference evidence="1" key="1">
    <citation type="submission" date="2022-04" db="EMBL/GenBank/DDBJ databases">
        <title>Halobacillus sp. isolated from saltern.</title>
        <authorList>
            <person name="Won M."/>
            <person name="Lee C.-M."/>
            <person name="Woen H.-Y."/>
            <person name="Kwon S.-W."/>
        </authorList>
    </citation>
    <scope>NUCLEOTIDE SEQUENCE</scope>
    <source>
        <strain evidence="1">SSHM10-5</strain>
    </source>
</reference>
<evidence type="ECO:0000313" key="2">
    <source>
        <dbReference type="Proteomes" id="UP000830326"/>
    </source>
</evidence>